<evidence type="ECO:0008006" key="4">
    <source>
        <dbReference type="Google" id="ProtNLM"/>
    </source>
</evidence>
<reference evidence="2 3" key="1">
    <citation type="submission" date="2014-06" db="EMBL/GenBank/DDBJ databases">
        <authorList>
            <person name="Swart Estienne"/>
        </authorList>
    </citation>
    <scope>NUCLEOTIDE SEQUENCE [LARGE SCALE GENOMIC DNA]</scope>
    <source>
        <strain evidence="2 3">130c</strain>
    </source>
</reference>
<dbReference type="EMBL" id="CCKQ01019168">
    <property type="protein sequence ID" value="CDW91183.1"/>
    <property type="molecule type" value="Genomic_DNA"/>
</dbReference>
<keyword evidence="1" id="KW-0472">Membrane</keyword>
<accession>A0A078BC59</accession>
<dbReference type="AlphaFoldDB" id="A0A078BC59"/>
<evidence type="ECO:0000256" key="1">
    <source>
        <dbReference type="SAM" id="Phobius"/>
    </source>
</evidence>
<proteinExistence type="predicted"/>
<organism evidence="2 3">
    <name type="scientific">Stylonychia lemnae</name>
    <name type="common">Ciliate</name>
    <dbReference type="NCBI Taxonomy" id="5949"/>
    <lineage>
        <taxon>Eukaryota</taxon>
        <taxon>Sar</taxon>
        <taxon>Alveolata</taxon>
        <taxon>Ciliophora</taxon>
        <taxon>Intramacronucleata</taxon>
        <taxon>Spirotrichea</taxon>
        <taxon>Stichotrichia</taxon>
        <taxon>Sporadotrichida</taxon>
        <taxon>Oxytrichidae</taxon>
        <taxon>Stylonychinae</taxon>
        <taxon>Stylonychia</taxon>
    </lineage>
</organism>
<keyword evidence="3" id="KW-1185">Reference proteome</keyword>
<dbReference type="InParanoid" id="A0A078BC59"/>
<keyword evidence="1" id="KW-0812">Transmembrane</keyword>
<dbReference type="Proteomes" id="UP000039865">
    <property type="component" value="Unassembled WGS sequence"/>
</dbReference>
<sequence length="187" mass="21877">MFSGFVLDQRMQTQAVWVYCSIILFTLTFNYVISIILVLKNQLETNTEFSVNRLAKVQPEINETCNQNTSAVSQRKRSCTLQQESFVVSDQNLTIIQKETQHAFTLQQNNFQMDFRQFVNSRIKGQASHQSSKENQCDTQQQLKNERDYRQDEIDYTDINNIEEIIINEKSNPRKKILKKVAKPMIA</sequence>
<protein>
    <recommendedName>
        <fullName evidence="4">Transmembrane protein</fullName>
    </recommendedName>
</protein>
<name>A0A078BC59_STYLE</name>
<gene>
    <name evidence="2" type="primary">Contig11116.g11882</name>
    <name evidence="2" type="ORF">STYLEM_20335</name>
</gene>
<evidence type="ECO:0000313" key="2">
    <source>
        <dbReference type="EMBL" id="CDW91183.1"/>
    </source>
</evidence>
<keyword evidence="1" id="KW-1133">Transmembrane helix</keyword>
<feature type="transmembrane region" description="Helical" evidence="1">
    <location>
        <begin position="16"/>
        <end position="39"/>
    </location>
</feature>
<evidence type="ECO:0000313" key="3">
    <source>
        <dbReference type="Proteomes" id="UP000039865"/>
    </source>
</evidence>